<dbReference type="InterPro" id="IPR050147">
    <property type="entry name" value="Ser/Thr_Dehydratase"/>
</dbReference>
<organism evidence="10 11">
    <name type="scientific">Loigolactobacillus rennini DSM 20253</name>
    <dbReference type="NCBI Taxonomy" id="1423796"/>
    <lineage>
        <taxon>Bacteria</taxon>
        <taxon>Bacillati</taxon>
        <taxon>Bacillota</taxon>
        <taxon>Bacilli</taxon>
        <taxon>Lactobacillales</taxon>
        <taxon>Lactobacillaceae</taxon>
        <taxon>Loigolactobacillus</taxon>
    </lineage>
</organism>
<dbReference type="FunFam" id="3.40.50.1100:FF:000005">
    <property type="entry name" value="Threonine dehydratase catabolic"/>
    <property type="match status" value="1"/>
</dbReference>
<gene>
    <name evidence="10" type="ORF">FC24_GL000600</name>
</gene>
<comment type="catalytic activity">
    <reaction evidence="1 7">
        <text>L-threonine = 2-oxobutanoate + NH4(+)</text>
        <dbReference type="Rhea" id="RHEA:22108"/>
        <dbReference type="ChEBI" id="CHEBI:16763"/>
        <dbReference type="ChEBI" id="CHEBI:28938"/>
        <dbReference type="ChEBI" id="CHEBI:57926"/>
        <dbReference type="EC" id="4.3.1.19"/>
    </reaction>
</comment>
<dbReference type="NCBIfam" id="TIGR01127">
    <property type="entry name" value="ilvA_1Cterm"/>
    <property type="match status" value="1"/>
</dbReference>
<feature type="region of interest" description="Disordered" evidence="8">
    <location>
        <begin position="1"/>
        <end position="20"/>
    </location>
</feature>
<dbReference type="Gene3D" id="3.40.50.1100">
    <property type="match status" value="2"/>
</dbReference>
<dbReference type="Pfam" id="PF00291">
    <property type="entry name" value="PALP"/>
    <property type="match status" value="1"/>
</dbReference>
<comment type="cofactor">
    <cofactor evidence="2 7">
        <name>pyridoxal 5'-phosphate</name>
        <dbReference type="ChEBI" id="CHEBI:597326"/>
    </cofactor>
</comment>
<dbReference type="FunFam" id="3.40.50.1100:FF:000007">
    <property type="entry name" value="L-threonine dehydratase catabolic TdcB"/>
    <property type="match status" value="1"/>
</dbReference>
<dbReference type="AlphaFoldDB" id="A0A0R2D4Y0"/>
<evidence type="ECO:0000256" key="7">
    <source>
        <dbReference type="RuleBase" id="RU363083"/>
    </source>
</evidence>
<comment type="similarity">
    <text evidence="3 7">Belongs to the serine/threonine dehydratase family.</text>
</comment>
<dbReference type="PANTHER" id="PTHR48078:SF6">
    <property type="entry name" value="L-THREONINE DEHYDRATASE CATABOLIC TDCB"/>
    <property type="match status" value="1"/>
</dbReference>
<dbReference type="GO" id="GO:0009097">
    <property type="term" value="P:isoleucine biosynthetic process"/>
    <property type="evidence" value="ECO:0007669"/>
    <property type="project" value="TreeGrafter"/>
</dbReference>
<dbReference type="EMBL" id="AYYI01000021">
    <property type="protein sequence ID" value="KRM98967.1"/>
    <property type="molecule type" value="Genomic_DNA"/>
</dbReference>
<comment type="pathway">
    <text evidence="7">Amino-acid degradation; L-threonine degradation via propanoate pathway; propanoate from L-threonine: step 1/4.</text>
</comment>
<dbReference type="GO" id="GO:0000166">
    <property type="term" value="F:nucleotide binding"/>
    <property type="evidence" value="ECO:0007669"/>
    <property type="project" value="UniProtKB-KW"/>
</dbReference>
<evidence type="ECO:0000256" key="8">
    <source>
        <dbReference type="SAM" id="MobiDB-lite"/>
    </source>
</evidence>
<evidence type="ECO:0000313" key="11">
    <source>
        <dbReference type="Proteomes" id="UP000051638"/>
    </source>
</evidence>
<dbReference type="GO" id="GO:0004794">
    <property type="term" value="F:threonine deaminase activity"/>
    <property type="evidence" value="ECO:0007669"/>
    <property type="project" value="UniProtKB-EC"/>
</dbReference>
<dbReference type="PANTHER" id="PTHR48078">
    <property type="entry name" value="THREONINE DEHYDRATASE, MITOCHONDRIAL-RELATED"/>
    <property type="match status" value="1"/>
</dbReference>
<dbReference type="InterPro" id="IPR036052">
    <property type="entry name" value="TrpB-like_PALP_sf"/>
</dbReference>
<dbReference type="STRING" id="1423796.FC24_GL000600"/>
<dbReference type="NCBIfam" id="NF006389">
    <property type="entry name" value="PRK08638.1"/>
    <property type="match status" value="1"/>
</dbReference>
<comment type="function">
    <text evidence="6 7">Catalyzes the anaerobic formation of alpha-ketobutyrate and ammonia from threonine in a two-step reaction. The first step involved a dehydration of threonine and a production of enamine intermediates (aminocrotonate), which tautomerizes to its imine form (iminobutyrate). Both intermediates are unstable and short-lived. The second step is the nonenzymatic hydrolysis of the enamine/imine intermediates to form 2-ketobutyrate and free ammonia. In the low water environment of the cell, the second step is accelerated by RidA.</text>
</comment>
<dbReference type="PATRIC" id="fig|1423796.3.peg.618"/>
<feature type="domain" description="Tryptophan synthase beta chain-like PALP" evidence="9">
    <location>
        <begin position="40"/>
        <end position="329"/>
    </location>
</feature>
<evidence type="ECO:0000259" key="9">
    <source>
        <dbReference type="Pfam" id="PF00291"/>
    </source>
</evidence>
<dbReference type="EC" id="4.3.1.19" evidence="7"/>
<name>A0A0R2D4Y0_9LACO</name>
<evidence type="ECO:0000256" key="6">
    <source>
        <dbReference type="ARBA" id="ARBA00025527"/>
    </source>
</evidence>
<dbReference type="InterPro" id="IPR005789">
    <property type="entry name" value="Thr_deHydtase_catblc"/>
</dbReference>
<keyword evidence="7" id="KW-0547">Nucleotide-binding</keyword>
<proteinExistence type="inferred from homology"/>
<keyword evidence="4 7" id="KW-0663">Pyridoxal phosphate</keyword>
<evidence type="ECO:0000256" key="5">
    <source>
        <dbReference type="ARBA" id="ARBA00023239"/>
    </source>
</evidence>
<reference evidence="10 11" key="1">
    <citation type="journal article" date="2015" name="Genome Announc.">
        <title>Expanding the biotechnology potential of lactobacilli through comparative genomics of 213 strains and associated genera.</title>
        <authorList>
            <person name="Sun Z."/>
            <person name="Harris H.M."/>
            <person name="McCann A."/>
            <person name="Guo C."/>
            <person name="Argimon S."/>
            <person name="Zhang W."/>
            <person name="Yang X."/>
            <person name="Jeffery I.B."/>
            <person name="Cooney J.C."/>
            <person name="Kagawa T.F."/>
            <person name="Liu W."/>
            <person name="Song Y."/>
            <person name="Salvetti E."/>
            <person name="Wrobel A."/>
            <person name="Rasinkangas P."/>
            <person name="Parkhill J."/>
            <person name="Rea M.C."/>
            <person name="O'Sullivan O."/>
            <person name="Ritari J."/>
            <person name="Douillard F.P."/>
            <person name="Paul Ross R."/>
            <person name="Yang R."/>
            <person name="Briner A.E."/>
            <person name="Felis G.E."/>
            <person name="de Vos W.M."/>
            <person name="Barrangou R."/>
            <person name="Klaenhammer T.R."/>
            <person name="Caufield P.W."/>
            <person name="Cui Y."/>
            <person name="Zhang H."/>
            <person name="O'Toole P.W."/>
        </authorList>
    </citation>
    <scope>NUCLEOTIDE SEQUENCE [LARGE SCALE GENOMIC DNA]</scope>
    <source>
        <strain evidence="10 11">DSM 20253</strain>
    </source>
</reference>
<dbReference type="GO" id="GO:0003941">
    <property type="term" value="F:L-serine ammonia-lyase activity"/>
    <property type="evidence" value="ECO:0007669"/>
    <property type="project" value="TreeGrafter"/>
</dbReference>
<dbReference type="Proteomes" id="UP000051638">
    <property type="component" value="Unassembled WGS sequence"/>
</dbReference>
<dbReference type="InterPro" id="IPR001926">
    <property type="entry name" value="TrpB-like_PALP"/>
</dbReference>
<keyword evidence="5 7" id="KW-0456">Lyase</keyword>
<dbReference type="GO" id="GO:0070689">
    <property type="term" value="P:L-threonine catabolic process to propionate"/>
    <property type="evidence" value="ECO:0007669"/>
    <property type="project" value="UniProtKB-UniPathway"/>
</dbReference>
<sequence>MDVVSTEGIASMKKPTPKTATTQTVTLQDIKTASQLIHQVGRTTPLIQSMFLSKQIQGQVFLKLENMQLTGSFKFRGSFNKIQQLSKQQRQKGIITASAGNHAQGVALTAQLLGIKAVVVMPNGAPLAKQAATKSYGAQVVLHGDNFDEARAFMEAKAAQDGITIVDPYNDPAVIAGQGTIGLELLNQLPHVDTVIVPVGGGGLIAGVATALKAVNPAVHIIGVQSQRVHGMAASLHKGEITKQSSGHTLADGTAVAVPGSITFPIAQQLVDEMVLVDETEIAQAMKDLMQRTKIIAEGSGALPAAALEAGKIDQKWLKDKQVVALVSGGNVDLKNVAEIIEHFSAKN</sequence>
<evidence type="ECO:0000256" key="4">
    <source>
        <dbReference type="ARBA" id="ARBA00022898"/>
    </source>
</evidence>
<accession>A0A0R2D4Y0</accession>
<comment type="caution">
    <text evidence="10">The sequence shown here is derived from an EMBL/GenBank/DDBJ whole genome shotgun (WGS) entry which is preliminary data.</text>
</comment>
<dbReference type="SUPFAM" id="SSF53686">
    <property type="entry name" value="Tryptophan synthase beta subunit-like PLP-dependent enzymes"/>
    <property type="match status" value="1"/>
</dbReference>
<evidence type="ECO:0000313" key="10">
    <source>
        <dbReference type="EMBL" id="KRM98967.1"/>
    </source>
</evidence>
<dbReference type="CDD" id="cd01562">
    <property type="entry name" value="Thr-dehyd"/>
    <property type="match status" value="1"/>
</dbReference>
<comment type="subunit">
    <text evidence="7">In the native structure, TdcB is in a dimeric form, whereas in the TdcB-AMP complex, it exists in a tetrameric form (dimer of dimers).</text>
</comment>
<evidence type="ECO:0000256" key="2">
    <source>
        <dbReference type="ARBA" id="ARBA00001933"/>
    </source>
</evidence>
<keyword evidence="11" id="KW-1185">Reference proteome</keyword>
<dbReference type="UniPathway" id="UPA00052">
    <property type="reaction ID" value="UER00507"/>
</dbReference>
<evidence type="ECO:0000256" key="1">
    <source>
        <dbReference type="ARBA" id="ARBA00001274"/>
    </source>
</evidence>
<protein>
    <recommendedName>
        <fullName evidence="7">L-threonine dehydratase catabolic TdcB</fullName>
        <ecNumber evidence="7">4.3.1.19</ecNumber>
    </recommendedName>
    <alternativeName>
        <fullName evidence="7">Threonine deaminase</fullName>
    </alternativeName>
</protein>
<evidence type="ECO:0000256" key="3">
    <source>
        <dbReference type="ARBA" id="ARBA00010869"/>
    </source>
</evidence>
<dbReference type="GO" id="GO:0006565">
    <property type="term" value="P:L-serine catabolic process"/>
    <property type="evidence" value="ECO:0007669"/>
    <property type="project" value="TreeGrafter"/>
</dbReference>